<evidence type="ECO:0000313" key="4">
    <source>
        <dbReference type="EMBL" id="KKN53439.1"/>
    </source>
</evidence>
<dbReference type="GO" id="GO:0008408">
    <property type="term" value="F:3'-5' exonuclease activity"/>
    <property type="evidence" value="ECO:0007669"/>
    <property type="project" value="InterPro"/>
</dbReference>
<proteinExistence type="predicted"/>
<dbReference type="GO" id="GO:0006261">
    <property type="term" value="P:DNA-templated DNA replication"/>
    <property type="evidence" value="ECO:0007669"/>
    <property type="project" value="InterPro"/>
</dbReference>
<dbReference type="InterPro" id="IPR043502">
    <property type="entry name" value="DNA/RNA_pol_sf"/>
</dbReference>
<dbReference type="SMART" id="SM00987">
    <property type="entry name" value="UreE_C"/>
    <property type="match status" value="1"/>
</dbReference>
<dbReference type="PANTHER" id="PTHR10133">
    <property type="entry name" value="DNA POLYMERASE I"/>
    <property type="match status" value="1"/>
</dbReference>
<feature type="domain" description="Uracil-DNA glycosylase-like" evidence="3">
    <location>
        <begin position="4"/>
        <end position="169"/>
    </location>
</feature>
<evidence type="ECO:0000256" key="1">
    <source>
        <dbReference type="ARBA" id="ARBA00022705"/>
    </source>
</evidence>
<dbReference type="Gene3D" id="3.30.70.370">
    <property type="match status" value="1"/>
</dbReference>
<dbReference type="SMART" id="SM00482">
    <property type="entry name" value="POLAc"/>
    <property type="match status" value="1"/>
</dbReference>
<dbReference type="InterPro" id="IPR036397">
    <property type="entry name" value="RNaseH_sf"/>
</dbReference>
<dbReference type="InterPro" id="IPR012337">
    <property type="entry name" value="RNaseH-like_sf"/>
</dbReference>
<dbReference type="SUPFAM" id="SSF56672">
    <property type="entry name" value="DNA/RNA polymerases"/>
    <property type="match status" value="1"/>
</dbReference>
<dbReference type="SUPFAM" id="SSF52141">
    <property type="entry name" value="Uracil-DNA glycosylase-like"/>
    <property type="match status" value="1"/>
</dbReference>
<dbReference type="InterPro" id="IPR036895">
    <property type="entry name" value="Uracil-DNA_glycosylase-like_sf"/>
</dbReference>
<sequence>MSRIGSAGPLDAKICIIGEAWGVNEDRLKLPFQGQAGQMLSQLLATGSINRDDCYITNVINERPPNNDIKKFIDIPSDKRKSITVTEAYHPHEEALYKEIAEINPNVIVLAGATALYAATRLRGITNFRGSILVGERGPFKGKKLIPIVHPSSLLRDFLARIPCINDMMRIKEQTEFPGFNYIKRNYVIRPSYEMTMDYLGECLKSNTVGWDIEVFKHNREISCISFSPNKHTAISVPFFAKNMDYYSIHQEKEVWLRIAKILEDPNIQKLAHNAAFDAGFVYERMGIIPKSQDCTMVAHGITMPDLPKTLDFLTSLYTDLPYYKEEGKARIRTGIGTDESFWLYNAKDSITLHEIWDETWADIVSMGNEATYRRQIATLEPCMYMTSKGFRVDKAGIESESANLAEKVKVLLEQIKEETNGAITLSRSTKQIRQYFYFDLGLNPIMYGGIMKTDEKALKKLAGRGQPIAYKILRCRQHENRKSKYLDVNYSLDGRLRGTYNVIGTKHGRFSTHQSIFAEGINIQTPPSEVRIYMLVDEGYYFVNIDLNQAENRIVAYISPDMNMIHAFEHGVDIHAQTGALISGLPIDEVIKQYKEDIFSSLGDGIHTWRFWGKKCNHAFNYGEGPIRFATDAEISVTDAKFLRNRYHSIYPGVGMFHSWIENRLRRFGATLKNPYGRVRTFKGRLDDAMVREGANFMAQSTVADKINKEGMSFIWDNPKIFDAFEIINQMHDSLLLQVPLDTSRYKIAEALLMLKESLSTKIMYKNVAFSIPIGMEVGLNFKGHGKSNPTGLLKVDLMGSQNASSLEFKLNMALLKVNNAQLRAANV</sequence>
<dbReference type="SMART" id="SM00986">
    <property type="entry name" value="UDG"/>
    <property type="match status" value="1"/>
</dbReference>
<dbReference type="EMBL" id="LAZR01000971">
    <property type="protein sequence ID" value="KKN53439.1"/>
    <property type="molecule type" value="Genomic_DNA"/>
</dbReference>
<dbReference type="Gene3D" id="1.10.150.20">
    <property type="entry name" value="5' to 3' exonuclease, C-terminal subdomain"/>
    <property type="match status" value="1"/>
</dbReference>
<dbReference type="InterPro" id="IPR002298">
    <property type="entry name" value="DNA_polymerase_A"/>
</dbReference>
<dbReference type="GO" id="GO:0003677">
    <property type="term" value="F:DNA binding"/>
    <property type="evidence" value="ECO:0007669"/>
    <property type="project" value="InterPro"/>
</dbReference>
<dbReference type="InterPro" id="IPR001098">
    <property type="entry name" value="DNA-dir_DNA_pol_A_palm_dom"/>
</dbReference>
<dbReference type="CDD" id="cd10030">
    <property type="entry name" value="UDG-F4_TTUDGA_SPO1dp_like"/>
    <property type="match status" value="1"/>
</dbReference>
<reference evidence="4" key="1">
    <citation type="journal article" date="2015" name="Nature">
        <title>Complex archaea that bridge the gap between prokaryotes and eukaryotes.</title>
        <authorList>
            <person name="Spang A."/>
            <person name="Saw J.H."/>
            <person name="Jorgensen S.L."/>
            <person name="Zaremba-Niedzwiedzka K."/>
            <person name="Martijn J."/>
            <person name="Lind A.E."/>
            <person name="van Eijk R."/>
            <person name="Schleper C."/>
            <person name="Guy L."/>
            <person name="Ettema T.J."/>
        </authorList>
    </citation>
    <scope>NUCLEOTIDE SEQUENCE</scope>
</reference>
<dbReference type="Pfam" id="PF00476">
    <property type="entry name" value="DNA_pol_A"/>
    <property type="match status" value="1"/>
</dbReference>
<dbReference type="Pfam" id="PF01612">
    <property type="entry name" value="DNA_pol_A_exo1"/>
    <property type="match status" value="1"/>
</dbReference>
<dbReference type="GO" id="GO:0006302">
    <property type="term" value="P:double-strand break repair"/>
    <property type="evidence" value="ECO:0007669"/>
    <property type="project" value="TreeGrafter"/>
</dbReference>
<evidence type="ECO:0008006" key="5">
    <source>
        <dbReference type="Google" id="ProtNLM"/>
    </source>
</evidence>
<dbReference type="PANTHER" id="PTHR10133:SF27">
    <property type="entry name" value="DNA POLYMERASE NU"/>
    <property type="match status" value="1"/>
</dbReference>
<comment type="caution">
    <text evidence="4">The sequence shown here is derived from an EMBL/GenBank/DDBJ whole genome shotgun (WGS) entry which is preliminary data.</text>
</comment>
<dbReference type="Gene3D" id="3.40.470.10">
    <property type="entry name" value="Uracil-DNA glycosylase-like domain"/>
    <property type="match status" value="1"/>
</dbReference>
<name>A0A0F9REX6_9ZZZZ</name>
<organism evidence="4">
    <name type="scientific">marine sediment metagenome</name>
    <dbReference type="NCBI Taxonomy" id="412755"/>
    <lineage>
        <taxon>unclassified sequences</taxon>
        <taxon>metagenomes</taxon>
        <taxon>ecological metagenomes</taxon>
    </lineage>
</organism>
<dbReference type="SUPFAM" id="SSF53098">
    <property type="entry name" value="Ribonuclease H-like"/>
    <property type="match status" value="1"/>
</dbReference>
<dbReference type="Pfam" id="PF03167">
    <property type="entry name" value="UDG"/>
    <property type="match status" value="1"/>
</dbReference>
<dbReference type="GO" id="GO:0003887">
    <property type="term" value="F:DNA-directed DNA polymerase activity"/>
    <property type="evidence" value="ECO:0007669"/>
    <property type="project" value="InterPro"/>
</dbReference>
<evidence type="ECO:0000259" key="2">
    <source>
        <dbReference type="SMART" id="SM00482"/>
    </source>
</evidence>
<accession>A0A0F9REX6</accession>
<dbReference type="AlphaFoldDB" id="A0A0F9REX6"/>
<dbReference type="Gene3D" id="1.20.1060.10">
    <property type="entry name" value="Taq DNA Polymerase, Chain T, domain 4"/>
    <property type="match status" value="1"/>
</dbReference>
<evidence type="ECO:0000259" key="3">
    <source>
        <dbReference type="SMART" id="SM00986"/>
    </source>
</evidence>
<dbReference type="InterPro" id="IPR005122">
    <property type="entry name" value="Uracil-DNA_glycosylase-like"/>
</dbReference>
<dbReference type="Gene3D" id="3.30.420.10">
    <property type="entry name" value="Ribonuclease H-like superfamily/Ribonuclease H"/>
    <property type="match status" value="1"/>
</dbReference>
<feature type="domain" description="DNA-directed DNA polymerase family A palm" evidence="2">
    <location>
        <begin position="528"/>
        <end position="744"/>
    </location>
</feature>
<keyword evidence="1" id="KW-0235">DNA replication</keyword>
<protein>
    <recommendedName>
        <fullName evidence="5">DNA-directed DNA polymerase family A palm domain-containing protein</fullName>
    </recommendedName>
</protein>
<gene>
    <name evidence="4" type="ORF">LCGC14_0602230</name>
</gene>
<dbReference type="InterPro" id="IPR002562">
    <property type="entry name" value="3'-5'_exonuclease_dom"/>
</dbReference>